<feature type="compositionally biased region" description="Basic and acidic residues" evidence="2">
    <location>
        <begin position="1"/>
        <end position="15"/>
    </location>
</feature>
<feature type="domain" description="C2H2-type" evidence="3">
    <location>
        <begin position="116"/>
        <end position="142"/>
    </location>
</feature>
<evidence type="ECO:0000313" key="4">
    <source>
        <dbReference type="EMBL" id="KNC76340.1"/>
    </source>
</evidence>
<feature type="compositionally biased region" description="Polar residues" evidence="2">
    <location>
        <begin position="245"/>
        <end position="256"/>
    </location>
</feature>
<evidence type="ECO:0000259" key="3">
    <source>
        <dbReference type="PROSITE" id="PS50157"/>
    </source>
</evidence>
<reference evidence="4 5" key="1">
    <citation type="submission" date="2011-02" db="EMBL/GenBank/DDBJ databases">
        <title>The Genome Sequence of Sphaeroforma arctica JP610.</title>
        <authorList>
            <consortium name="The Broad Institute Genome Sequencing Platform"/>
            <person name="Russ C."/>
            <person name="Cuomo C."/>
            <person name="Young S.K."/>
            <person name="Zeng Q."/>
            <person name="Gargeya S."/>
            <person name="Alvarado L."/>
            <person name="Berlin A."/>
            <person name="Chapman S.B."/>
            <person name="Chen Z."/>
            <person name="Freedman E."/>
            <person name="Gellesch M."/>
            <person name="Goldberg J."/>
            <person name="Griggs A."/>
            <person name="Gujja S."/>
            <person name="Heilman E."/>
            <person name="Heiman D."/>
            <person name="Howarth C."/>
            <person name="Mehta T."/>
            <person name="Neiman D."/>
            <person name="Pearson M."/>
            <person name="Roberts A."/>
            <person name="Saif S."/>
            <person name="Shea T."/>
            <person name="Shenoy N."/>
            <person name="Sisk P."/>
            <person name="Stolte C."/>
            <person name="Sykes S."/>
            <person name="White J."/>
            <person name="Yandava C."/>
            <person name="Burger G."/>
            <person name="Gray M.W."/>
            <person name="Holland P.W.H."/>
            <person name="King N."/>
            <person name="Lang F.B.F."/>
            <person name="Roger A.J."/>
            <person name="Ruiz-Trillo I."/>
            <person name="Haas B."/>
            <person name="Nusbaum C."/>
            <person name="Birren B."/>
        </authorList>
    </citation>
    <scope>NUCLEOTIDE SEQUENCE [LARGE SCALE GENOMIC DNA]</scope>
    <source>
        <strain evidence="4 5">JP610</strain>
    </source>
</reference>
<keyword evidence="1" id="KW-0862">Zinc</keyword>
<sequence length="492" mass="54387">MQYHSEPMRVMRADHAPASIRSFDISQTNTITREEHSLGNDKEEAKQGFGSKNSTQGGSHSCASYKSFSRNQADSMEVDANGSTSSGAGSQRRQTVKPEQTCTRTRRSISQLSRPFVCMYDRCGRAYTTKQARQLHYRLKHTQGSVFCELAAPVSTGSSLSSASHKQIKSAPIYRKFPVGSSIRNNLPASPQPVRDFSVSNAVGGDTGIISHNNTLTKSRLSEFNASQSGIAAKVDYSQHPLRQGFSSSSSPTVQGQGEKRQSFEGDKCDNSGESVVVSNLALRCKRMKMSSGDVTEEHHKIDHLLQQSDTPGLMLKLPTKTLRKEHPHIKRKKGYVSKKKRQQRIREKCPVHGTQHPPCVQACCRVATVPAGPPSMNSQTHAGIYDVGYGQHVVSTQSSSTMQNNEEQNYGPVPLYLQDTSVASNPYVASRYSAFVQSSCTVHMHREQIPYSQAPVMWVPFNQHIHQVAGGNYIAIPAHYTDMHNNAMYEH</sequence>
<organism evidence="4 5">
    <name type="scientific">Sphaeroforma arctica JP610</name>
    <dbReference type="NCBI Taxonomy" id="667725"/>
    <lineage>
        <taxon>Eukaryota</taxon>
        <taxon>Ichthyosporea</taxon>
        <taxon>Ichthyophonida</taxon>
        <taxon>Sphaeroforma</taxon>
    </lineage>
</organism>
<dbReference type="Gene3D" id="3.30.160.60">
    <property type="entry name" value="Classic Zinc Finger"/>
    <property type="match status" value="1"/>
</dbReference>
<proteinExistence type="predicted"/>
<accession>A0A0L0FHV4</accession>
<keyword evidence="1" id="KW-0479">Metal-binding</keyword>
<dbReference type="PROSITE" id="PS00028">
    <property type="entry name" value="ZINC_FINGER_C2H2_1"/>
    <property type="match status" value="1"/>
</dbReference>
<feature type="compositionally biased region" description="Polar residues" evidence="2">
    <location>
        <begin position="50"/>
        <end position="65"/>
    </location>
</feature>
<keyword evidence="5" id="KW-1185">Reference proteome</keyword>
<feature type="region of interest" description="Disordered" evidence="2">
    <location>
        <begin position="77"/>
        <end position="107"/>
    </location>
</feature>
<dbReference type="EMBL" id="KQ243145">
    <property type="protein sequence ID" value="KNC76340.1"/>
    <property type="molecule type" value="Genomic_DNA"/>
</dbReference>
<evidence type="ECO:0000313" key="5">
    <source>
        <dbReference type="Proteomes" id="UP000054560"/>
    </source>
</evidence>
<gene>
    <name evidence="4" type="ORF">SARC_11158</name>
</gene>
<feature type="compositionally biased region" description="Basic and acidic residues" evidence="2">
    <location>
        <begin position="258"/>
        <end position="271"/>
    </location>
</feature>
<feature type="compositionally biased region" description="Basic and acidic residues" evidence="2">
    <location>
        <begin position="32"/>
        <end position="46"/>
    </location>
</feature>
<feature type="region of interest" description="Disordered" evidence="2">
    <location>
        <begin position="1"/>
        <end position="65"/>
    </location>
</feature>
<feature type="region of interest" description="Disordered" evidence="2">
    <location>
        <begin position="242"/>
        <end position="271"/>
    </location>
</feature>
<name>A0A0L0FHV4_9EUKA</name>
<dbReference type="AlphaFoldDB" id="A0A0L0FHV4"/>
<dbReference type="GeneID" id="25911662"/>
<dbReference type="RefSeq" id="XP_014150242.1">
    <property type="nucleotide sequence ID" value="XM_014294767.1"/>
</dbReference>
<keyword evidence="1" id="KW-0863">Zinc-finger</keyword>
<feature type="compositionally biased region" description="Polar residues" evidence="2">
    <location>
        <begin position="81"/>
        <end position="107"/>
    </location>
</feature>
<dbReference type="Proteomes" id="UP000054560">
    <property type="component" value="Unassembled WGS sequence"/>
</dbReference>
<evidence type="ECO:0000256" key="2">
    <source>
        <dbReference type="SAM" id="MobiDB-lite"/>
    </source>
</evidence>
<protein>
    <recommendedName>
        <fullName evidence="3">C2H2-type domain-containing protein</fullName>
    </recommendedName>
</protein>
<dbReference type="PROSITE" id="PS50157">
    <property type="entry name" value="ZINC_FINGER_C2H2_2"/>
    <property type="match status" value="1"/>
</dbReference>
<dbReference type="InterPro" id="IPR013087">
    <property type="entry name" value="Znf_C2H2_type"/>
</dbReference>
<evidence type="ECO:0000256" key="1">
    <source>
        <dbReference type="PROSITE-ProRule" id="PRU00042"/>
    </source>
</evidence>
<dbReference type="GO" id="GO:0008270">
    <property type="term" value="F:zinc ion binding"/>
    <property type="evidence" value="ECO:0007669"/>
    <property type="project" value="UniProtKB-KW"/>
</dbReference>